<protein>
    <submittedName>
        <fullName evidence="2">Uncharacterized protein</fullName>
    </submittedName>
</protein>
<keyword evidence="1" id="KW-0732">Signal</keyword>
<sequence length="108" mass="11588">MRRFLTVLLLIVFAFAGALPAMQTAFAADSVTATETAAHPADSSMMDCCGPASDGAMSFEMNCAMDCHYIAPFQVQQFHATVSPLASMPTVTLHQPVPLRLFRPPILA</sequence>
<feature type="signal peptide" evidence="1">
    <location>
        <begin position="1"/>
        <end position="27"/>
    </location>
</feature>
<organism evidence="2 3">
    <name type="scientific">Nitratireductor aquimarinus</name>
    <dbReference type="NCBI Taxonomy" id="889300"/>
    <lineage>
        <taxon>Bacteria</taxon>
        <taxon>Pseudomonadati</taxon>
        <taxon>Pseudomonadota</taxon>
        <taxon>Alphaproteobacteria</taxon>
        <taxon>Hyphomicrobiales</taxon>
        <taxon>Phyllobacteriaceae</taxon>
        <taxon>Nitratireductor</taxon>
    </lineage>
</organism>
<accession>A0ABU4AP29</accession>
<keyword evidence="3" id="KW-1185">Reference proteome</keyword>
<proteinExistence type="predicted"/>
<evidence type="ECO:0000313" key="2">
    <source>
        <dbReference type="EMBL" id="MDV6227999.1"/>
    </source>
</evidence>
<evidence type="ECO:0000256" key="1">
    <source>
        <dbReference type="SAM" id="SignalP"/>
    </source>
</evidence>
<feature type="chain" id="PRO_5046354128" evidence="1">
    <location>
        <begin position="28"/>
        <end position="108"/>
    </location>
</feature>
<evidence type="ECO:0000313" key="3">
    <source>
        <dbReference type="Proteomes" id="UP001185659"/>
    </source>
</evidence>
<name>A0ABU4AP29_9HYPH</name>
<dbReference type="EMBL" id="JAWLIP010000008">
    <property type="protein sequence ID" value="MDV6227999.1"/>
    <property type="molecule type" value="Genomic_DNA"/>
</dbReference>
<gene>
    <name evidence="2" type="ORF">R2G56_17015</name>
</gene>
<dbReference type="RefSeq" id="WP_317562061.1">
    <property type="nucleotide sequence ID" value="NZ_JAWLIP010000008.1"/>
</dbReference>
<comment type="caution">
    <text evidence="2">The sequence shown here is derived from an EMBL/GenBank/DDBJ whole genome shotgun (WGS) entry which is preliminary data.</text>
</comment>
<reference evidence="2 3" key="1">
    <citation type="submission" date="2023-10" db="EMBL/GenBank/DDBJ databases">
        <authorList>
            <person name="Venkata Ramana C."/>
            <person name="Sasikala C."/>
            <person name="Dhurka M."/>
        </authorList>
    </citation>
    <scope>NUCLEOTIDE SEQUENCE [LARGE SCALE GENOMIC DNA]</scope>
    <source>
        <strain evidence="2 3">KCTC 32151</strain>
    </source>
</reference>
<dbReference type="Proteomes" id="UP001185659">
    <property type="component" value="Unassembled WGS sequence"/>
</dbReference>